<dbReference type="CDD" id="cd01949">
    <property type="entry name" value="GGDEF"/>
    <property type="match status" value="1"/>
</dbReference>
<dbReference type="Pfam" id="PF12974">
    <property type="entry name" value="Phosphonate-bd"/>
    <property type="match status" value="1"/>
</dbReference>
<dbReference type="InterPro" id="IPR000014">
    <property type="entry name" value="PAS"/>
</dbReference>
<proteinExistence type="predicted"/>
<dbReference type="PROSITE" id="PS50113">
    <property type="entry name" value="PAC"/>
    <property type="match status" value="2"/>
</dbReference>
<keyword evidence="1" id="KW-0472">Membrane</keyword>
<evidence type="ECO:0000259" key="3">
    <source>
        <dbReference type="PROSITE" id="PS50112"/>
    </source>
</evidence>
<dbReference type="InterPro" id="IPR001610">
    <property type="entry name" value="PAC"/>
</dbReference>
<dbReference type="InterPro" id="IPR000700">
    <property type="entry name" value="PAS-assoc_C"/>
</dbReference>
<name>A0ABS3BH02_9GAMM</name>
<gene>
    <name evidence="6" type="ORF">JYP53_09760</name>
</gene>
<dbReference type="PROSITE" id="PS50112">
    <property type="entry name" value="PAS"/>
    <property type="match status" value="1"/>
</dbReference>
<keyword evidence="1" id="KW-0812">Transmembrane</keyword>
<dbReference type="InterPro" id="IPR043128">
    <property type="entry name" value="Rev_trsase/Diguanyl_cyclase"/>
</dbReference>
<evidence type="ECO:0000259" key="4">
    <source>
        <dbReference type="PROSITE" id="PS50113"/>
    </source>
</evidence>
<dbReference type="Proteomes" id="UP000664344">
    <property type="component" value="Unassembled WGS sequence"/>
</dbReference>
<feature type="signal peptide" evidence="2">
    <location>
        <begin position="1"/>
        <end position="24"/>
    </location>
</feature>
<dbReference type="Pfam" id="PF13426">
    <property type="entry name" value="PAS_9"/>
    <property type="match status" value="1"/>
</dbReference>
<dbReference type="InterPro" id="IPR052155">
    <property type="entry name" value="Biofilm_reg_signaling"/>
</dbReference>
<dbReference type="Gene3D" id="3.30.70.270">
    <property type="match status" value="1"/>
</dbReference>
<keyword evidence="1" id="KW-1133">Transmembrane helix</keyword>
<dbReference type="EMBL" id="JAFKDB010000015">
    <property type="protein sequence ID" value="MBN7770181.1"/>
    <property type="molecule type" value="Genomic_DNA"/>
</dbReference>
<reference evidence="6 7" key="1">
    <citation type="submission" date="2021-02" db="EMBL/GenBank/DDBJ databases">
        <title>PHA producing bacteria isolated from coastal sediment in Guangdong, Shenzhen.</title>
        <authorList>
            <person name="Zheng W."/>
            <person name="Yu S."/>
            <person name="Huang Y."/>
        </authorList>
    </citation>
    <scope>NUCLEOTIDE SEQUENCE [LARGE SCALE GENOMIC DNA]</scope>
    <source>
        <strain evidence="6 7">TN21-5</strain>
    </source>
</reference>
<feature type="domain" description="GGDEF" evidence="5">
    <location>
        <begin position="622"/>
        <end position="756"/>
    </location>
</feature>
<dbReference type="InterPro" id="IPR000160">
    <property type="entry name" value="GGDEF_dom"/>
</dbReference>
<dbReference type="PANTHER" id="PTHR44757:SF2">
    <property type="entry name" value="BIOFILM ARCHITECTURE MAINTENANCE PROTEIN MBAA"/>
    <property type="match status" value="1"/>
</dbReference>
<feature type="domain" description="PAC" evidence="4">
    <location>
        <begin position="538"/>
        <end position="590"/>
    </location>
</feature>
<comment type="caution">
    <text evidence="6">The sequence shown here is derived from an EMBL/GenBank/DDBJ whole genome shotgun (WGS) entry which is preliminary data.</text>
</comment>
<dbReference type="InterPro" id="IPR035965">
    <property type="entry name" value="PAS-like_dom_sf"/>
</dbReference>
<evidence type="ECO:0000256" key="2">
    <source>
        <dbReference type="SAM" id="SignalP"/>
    </source>
</evidence>
<evidence type="ECO:0000256" key="1">
    <source>
        <dbReference type="SAM" id="Phobius"/>
    </source>
</evidence>
<feature type="transmembrane region" description="Helical" evidence="1">
    <location>
        <begin position="313"/>
        <end position="334"/>
    </location>
</feature>
<dbReference type="InterPro" id="IPR013767">
    <property type="entry name" value="PAS_fold"/>
</dbReference>
<dbReference type="RefSeq" id="WP_206557477.1">
    <property type="nucleotide sequence ID" value="NZ_JAFKDB010000015.1"/>
</dbReference>
<dbReference type="SMART" id="SM00086">
    <property type="entry name" value="PAC"/>
    <property type="match status" value="2"/>
</dbReference>
<feature type="domain" description="PAS" evidence="3">
    <location>
        <begin position="471"/>
        <end position="516"/>
    </location>
</feature>
<dbReference type="SUPFAM" id="SSF53850">
    <property type="entry name" value="Periplasmic binding protein-like II"/>
    <property type="match status" value="1"/>
</dbReference>
<dbReference type="SUPFAM" id="SSF55785">
    <property type="entry name" value="PYP-like sensor domain (PAS domain)"/>
    <property type="match status" value="2"/>
</dbReference>
<accession>A0ABS3BH02</accession>
<dbReference type="InterPro" id="IPR029787">
    <property type="entry name" value="Nucleotide_cyclase"/>
</dbReference>
<dbReference type="SMART" id="SM00267">
    <property type="entry name" value="GGDEF"/>
    <property type="match status" value="1"/>
</dbReference>
<feature type="domain" description="PAC" evidence="4">
    <location>
        <begin position="422"/>
        <end position="474"/>
    </location>
</feature>
<evidence type="ECO:0000313" key="7">
    <source>
        <dbReference type="Proteomes" id="UP000664344"/>
    </source>
</evidence>
<dbReference type="Gene3D" id="3.30.450.20">
    <property type="entry name" value="PAS domain"/>
    <property type="match status" value="2"/>
</dbReference>
<dbReference type="Pfam" id="PF00990">
    <property type="entry name" value="GGDEF"/>
    <property type="match status" value="1"/>
</dbReference>
<feature type="chain" id="PRO_5046699362" evidence="2">
    <location>
        <begin position="25"/>
        <end position="757"/>
    </location>
</feature>
<sequence length="757" mass="83940">MRCRHGLCGVLAALMLLCSVAVGAKPQEAITLGVYAYRLDTLIYERYQPLADYLSRKTGMQVKLRALSQDDMNRALAANRIDFFLTNPSHFLVVRSERSLTGALATLLKQGQGEATGSIGGVILTRSERDDINTLQDLEGKSIATPGLTYLGGYQAQALELLAAGVDIHRHNRMVYLGNHDRVIRSVLTGDTEVGFIRTGIYEELVEETPGLRGELKIINQQRLKGFPFVASTRLYPEWPLVSLPHVDSGTVRRVASALLALEPDHQAAQAAGLAGFSPPADYQSVEELTRTLRMPPYDKVPRVTWLDVLHQYRGWVVTIAVLFILLVITSLWLSRKKRQLAMEGRRLRALIGSWPQPMLMIRDGVLSDCNRAAMDLVGYPSAASLLGKSLAAFSPHSQPDGAPSLQKAENLYHRVVCGEVAESEWVFLRPDGSRVWVSMTLAPVYEREAGTPAVLCSWHDITRQQFAEEQQRLALSVFKNAREAIFITDAQGSVMDINDAYSHITGREHEEAIGNLPPMPVDEGSAIFGVASRHGVWSGEFATRRVDGRAVVLNLSLSSVVDEQGELSHFVGVFSDITRQKEIEKQLRIMAHYDALTNLPNRVLFSDRLQQSVAQARRQGYQIAVVYIDLDQFKPVNDAFGHQAGDALLVEVARRMRATLREEDTLARLGGDEFAAIVVNVPDEEQLDTLLSRLLSVIAEPAWVANHSVEVSASLGYTLYSPGDEIDGDQLLRQADQAMYQAKRQGKNRCCRFQES</sequence>
<evidence type="ECO:0000259" key="5">
    <source>
        <dbReference type="PROSITE" id="PS50887"/>
    </source>
</evidence>
<keyword evidence="7" id="KW-1185">Reference proteome</keyword>
<dbReference type="Pfam" id="PF00989">
    <property type="entry name" value="PAS"/>
    <property type="match status" value="1"/>
</dbReference>
<protein>
    <submittedName>
        <fullName evidence="6">Diguanylate cyclase</fullName>
    </submittedName>
</protein>
<dbReference type="NCBIfam" id="TIGR00229">
    <property type="entry name" value="sensory_box"/>
    <property type="match status" value="2"/>
</dbReference>
<dbReference type="SUPFAM" id="SSF55073">
    <property type="entry name" value="Nucleotide cyclase"/>
    <property type="match status" value="1"/>
</dbReference>
<dbReference type="NCBIfam" id="TIGR00254">
    <property type="entry name" value="GGDEF"/>
    <property type="match status" value="1"/>
</dbReference>
<organism evidence="6 7">
    <name type="scientific">Marinobacter daepoensis</name>
    <dbReference type="NCBI Taxonomy" id="262077"/>
    <lineage>
        <taxon>Bacteria</taxon>
        <taxon>Pseudomonadati</taxon>
        <taxon>Pseudomonadota</taxon>
        <taxon>Gammaproteobacteria</taxon>
        <taxon>Pseudomonadales</taxon>
        <taxon>Marinobacteraceae</taxon>
        <taxon>Marinobacter</taxon>
    </lineage>
</organism>
<dbReference type="CDD" id="cd00130">
    <property type="entry name" value="PAS"/>
    <property type="match status" value="2"/>
</dbReference>
<dbReference type="SMART" id="SM00091">
    <property type="entry name" value="PAS"/>
    <property type="match status" value="2"/>
</dbReference>
<keyword evidence="2" id="KW-0732">Signal</keyword>
<dbReference type="Gene3D" id="3.40.190.10">
    <property type="entry name" value="Periplasmic binding protein-like II"/>
    <property type="match status" value="2"/>
</dbReference>
<dbReference type="PANTHER" id="PTHR44757">
    <property type="entry name" value="DIGUANYLATE CYCLASE DGCP"/>
    <property type="match status" value="1"/>
</dbReference>
<dbReference type="PROSITE" id="PS50887">
    <property type="entry name" value="GGDEF"/>
    <property type="match status" value="1"/>
</dbReference>
<evidence type="ECO:0000313" key="6">
    <source>
        <dbReference type="EMBL" id="MBN7770181.1"/>
    </source>
</evidence>